<dbReference type="InterPro" id="IPR050985">
    <property type="entry name" value="Alpha-glycosidase_related"/>
</dbReference>
<evidence type="ECO:0000313" key="8">
    <source>
        <dbReference type="EMBL" id="REJ05849.1"/>
    </source>
</evidence>
<dbReference type="EC" id="3.2.1.22" evidence="2 5"/>
<dbReference type="GO" id="GO:0004557">
    <property type="term" value="F:alpha-galactosidase activity"/>
    <property type="evidence" value="ECO:0007669"/>
    <property type="project" value="UniProtKB-UniRule"/>
</dbReference>
<evidence type="ECO:0000256" key="6">
    <source>
        <dbReference type="PIRSR" id="PIRSR005536-1"/>
    </source>
</evidence>
<dbReference type="InterPro" id="IPR002252">
    <property type="entry name" value="Glyco_hydro_36"/>
</dbReference>
<dbReference type="Gene3D" id="2.70.98.60">
    <property type="entry name" value="alpha-galactosidase from lactobacil brevis"/>
    <property type="match status" value="1"/>
</dbReference>
<dbReference type="GO" id="GO:0016052">
    <property type="term" value="P:carbohydrate catabolic process"/>
    <property type="evidence" value="ECO:0007669"/>
    <property type="project" value="InterPro"/>
</dbReference>
<protein>
    <recommendedName>
        <fullName evidence="2 5">Alpha-galactosidase</fullName>
        <ecNumber evidence="2 5">3.2.1.22</ecNumber>
    </recommendedName>
</protein>
<dbReference type="InterPro" id="IPR038417">
    <property type="entry name" value="Alpga-gal_N_sf"/>
</dbReference>
<dbReference type="InterPro" id="IPR017853">
    <property type="entry name" value="GH"/>
</dbReference>
<keyword evidence="3 5" id="KW-0378">Hydrolase</keyword>
<keyword evidence="4 5" id="KW-0326">Glycosidase</keyword>
<evidence type="ECO:0000313" key="9">
    <source>
        <dbReference type="Proteomes" id="UP000262172"/>
    </source>
</evidence>
<feature type="active site" description="Nucleophile" evidence="6">
    <location>
        <position position="444"/>
    </location>
</feature>
<dbReference type="Gene3D" id="2.60.40.1180">
    <property type="entry name" value="Golgi alpha-mannosidase II"/>
    <property type="match status" value="1"/>
</dbReference>
<reference evidence="8 9" key="1">
    <citation type="submission" date="2018-08" db="EMBL/GenBank/DDBJ databases">
        <title>Isolation, diversity and antifungal activity of Actinobacteria from cow dung.</title>
        <authorList>
            <person name="Ling L."/>
        </authorList>
    </citation>
    <scope>NUCLEOTIDE SEQUENCE [LARGE SCALE GENOMIC DNA]</scope>
    <source>
        <strain evidence="8 9">NEAU-LLE</strain>
    </source>
</reference>
<dbReference type="PRINTS" id="PR00743">
    <property type="entry name" value="GLHYDRLASE36"/>
</dbReference>
<dbReference type="InterPro" id="IPR031704">
    <property type="entry name" value="Glyco_hydro_36_N"/>
</dbReference>
<dbReference type="Pfam" id="PF02065">
    <property type="entry name" value="Melibiase"/>
    <property type="match status" value="1"/>
</dbReference>
<organism evidence="8 9">
    <name type="scientific">Microbacterium bovistercoris</name>
    <dbReference type="NCBI Taxonomy" id="2293570"/>
    <lineage>
        <taxon>Bacteria</taxon>
        <taxon>Bacillati</taxon>
        <taxon>Actinomycetota</taxon>
        <taxon>Actinomycetes</taxon>
        <taxon>Micrococcales</taxon>
        <taxon>Microbacteriaceae</taxon>
        <taxon>Microbacterium</taxon>
    </lineage>
</organism>
<dbReference type="OrthoDB" id="9758822at2"/>
<evidence type="ECO:0000256" key="5">
    <source>
        <dbReference type="PIRNR" id="PIRNR005536"/>
    </source>
</evidence>
<comment type="similarity">
    <text evidence="5">Belongs to the glycosyl hydrolase.</text>
</comment>
<comment type="catalytic activity">
    <reaction evidence="1 5">
        <text>Hydrolysis of terminal, non-reducing alpha-D-galactose residues in alpha-D-galactosides, including galactose oligosaccharides, galactomannans and galactolipids.</text>
        <dbReference type="EC" id="3.2.1.22"/>
    </reaction>
</comment>
<comment type="caution">
    <text evidence="8">The sequence shown here is derived from an EMBL/GenBank/DDBJ whole genome shotgun (WGS) entry which is preliminary data.</text>
</comment>
<evidence type="ECO:0000256" key="3">
    <source>
        <dbReference type="ARBA" id="ARBA00022801"/>
    </source>
</evidence>
<dbReference type="SUPFAM" id="SSF51445">
    <property type="entry name" value="(Trans)glycosidases"/>
    <property type="match status" value="1"/>
</dbReference>
<keyword evidence="9" id="KW-1185">Reference proteome</keyword>
<feature type="domain" description="Glycosyl hydrolase family 36 N-terminal" evidence="7">
    <location>
        <begin position="25"/>
        <end position="254"/>
    </location>
</feature>
<dbReference type="CDD" id="cd14791">
    <property type="entry name" value="GH36"/>
    <property type="match status" value="1"/>
</dbReference>
<gene>
    <name evidence="8" type="ORF">DY023_07805</name>
</gene>
<dbReference type="PIRSF" id="PIRSF005536">
    <property type="entry name" value="Agal"/>
    <property type="match status" value="1"/>
</dbReference>
<evidence type="ECO:0000256" key="4">
    <source>
        <dbReference type="ARBA" id="ARBA00023295"/>
    </source>
</evidence>
<evidence type="ECO:0000259" key="7">
    <source>
        <dbReference type="Pfam" id="PF16875"/>
    </source>
</evidence>
<dbReference type="Pfam" id="PF16875">
    <property type="entry name" value="Glyco_hydro_36N"/>
    <property type="match status" value="1"/>
</dbReference>
<evidence type="ECO:0000256" key="2">
    <source>
        <dbReference type="ARBA" id="ARBA00012755"/>
    </source>
</evidence>
<sequence length="707" mass="77655">MDIDVFHLTSDGVSVVITADAGAMPAIAYWGRGLGDLSAQALDDITAGTRRQRATSEPDIPLPIGVVPEARQGWYGPTGLAGHRAGRHPFPAFTRTALREEGGVLVAHGVDETAGVALEVRLELLPSGLLRTRATVTNDGDGPYALEGMDLAAPIPARATELLDFSGRHNGERRPQRHALVDGTHLRENRRGRTGPDAVTLLAAGIPGFGFDTGEVWAAHLAWSGDQRLWAHRTNGGRSFLGGGEALEPGELDLAPGEQYTSPWLYLTWGEGLDAASARLHRMLRARPSHPPVGRPITLNTWEAVYFDHSLPPLLELADQAAEVGIERFVLDDGWFRGRRHDRAGLGDWYEDEDVWPHGLGPLVDHVRERGMQFGLWFEPEMVNPDSDLARQHPDWILSPEQRDAPLARQQQVLNLAHPGAYAYIAERLIDVITRYRVDYVKWDHNRDLTEPVDRSTGRAGVHRQTAAVYRLLREVREACPWLEIESCSAGGGRIDLGIAEYVDRFWTSDSNDPLERQRIQRATTLLMPPELLGSHVGALFAHTTGRAASMTYRAVTALVASFGVEWDLREATPAERTELAGWIEIAKRLRPLTERGELHRLATEPALIAQSVVSADRAHGLVTIAAIDSVAHIPGGTLRIAGIDPDRRYRVQRLTVEGADDPTARRGQPAWWLESTEVAGVVLTQVGLPLPTLRPQEAGAIELIVV</sequence>
<dbReference type="FunFam" id="3.20.20.70:FF:000118">
    <property type="entry name" value="Alpha-galactosidase"/>
    <property type="match status" value="1"/>
</dbReference>
<dbReference type="InterPro" id="IPR013780">
    <property type="entry name" value="Glyco_hydro_b"/>
</dbReference>
<evidence type="ECO:0000256" key="1">
    <source>
        <dbReference type="ARBA" id="ARBA00001255"/>
    </source>
</evidence>
<name>A0A371NTW9_9MICO</name>
<dbReference type="Gene3D" id="3.20.20.70">
    <property type="entry name" value="Aldolase class I"/>
    <property type="match status" value="1"/>
</dbReference>
<dbReference type="RefSeq" id="WP_116241781.1">
    <property type="nucleotide sequence ID" value="NZ_QUAB01000039.1"/>
</dbReference>
<dbReference type="Proteomes" id="UP000262172">
    <property type="component" value="Unassembled WGS sequence"/>
</dbReference>
<accession>A0A371NTW9</accession>
<dbReference type="EMBL" id="QUAB01000039">
    <property type="protein sequence ID" value="REJ05849.1"/>
    <property type="molecule type" value="Genomic_DNA"/>
</dbReference>
<dbReference type="PANTHER" id="PTHR43053:SF3">
    <property type="entry name" value="ALPHA-GALACTOSIDASE C-RELATED"/>
    <property type="match status" value="1"/>
</dbReference>
<proteinExistence type="inferred from homology"/>
<dbReference type="AlphaFoldDB" id="A0A371NTW9"/>
<dbReference type="PANTHER" id="PTHR43053">
    <property type="entry name" value="GLYCOSIDASE FAMILY 31"/>
    <property type="match status" value="1"/>
</dbReference>
<feature type="active site" description="Proton donor" evidence="6">
    <location>
        <position position="510"/>
    </location>
</feature>
<dbReference type="InterPro" id="IPR013785">
    <property type="entry name" value="Aldolase_TIM"/>
</dbReference>